<keyword evidence="7 10" id="KW-0456">Lyase</keyword>
<comment type="catalytic activity">
    <reaction evidence="8 10">
        <text>5-[(5-phospho-1-deoxy-D-ribulos-1-ylimino)methylamino]-1-(5-phospho-beta-D-ribosyl)imidazole-4-carboxamide + L-glutamine = D-erythro-1-(imidazol-4-yl)glycerol 3-phosphate + 5-amino-1-(5-phospho-beta-D-ribosyl)imidazole-4-carboxamide + L-glutamate + H(+)</text>
        <dbReference type="Rhea" id="RHEA:24793"/>
        <dbReference type="ChEBI" id="CHEBI:15378"/>
        <dbReference type="ChEBI" id="CHEBI:29985"/>
        <dbReference type="ChEBI" id="CHEBI:58278"/>
        <dbReference type="ChEBI" id="CHEBI:58359"/>
        <dbReference type="ChEBI" id="CHEBI:58475"/>
        <dbReference type="ChEBI" id="CHEBI:58525"/>
        <dbReference type="EC" id="4.3.2.10"/>
    </reaction>
</comment>
<dbReference type="Gene3D" id="3.40.50.880">
    <property type="match status" value="1"/>
</dbReference>
<reference evidence="13 14" key="1">
    <citation type="journal article" date="2015" name="Nature">
        <title>rRNA introns, odd ribosomes, and small enigmatic genomes across a large radiation of phyla.</title>
        <authorList>
            <person name="Brown C.T."/>
            <person name="Hug L.A."/>
            <person name="Thomas B.C."/>
            <person name="Sharon I."/>
            <person name="Castelle C.J."/>
            <person name="Singh A."/>
            <person name="Wilkins M.J."/>
            <person name="Williams K.H."/>
            <person name="Banfield J.F."/>
        </authorList>
    </citation>
    <scope>NUCLEOTIDE SEQUENCE [LARGE SCALE GENOMIC DNA]</scope>
</reference>
<protein>
    <recommendedName>
        <fullName evidence="10">Imidazole glycerol phosphate synthase subunit HisH</fullName>
        <ecNumber evidence="10">4.3.2.10</ecNumber>
    </recommendedName>
    <alternativeName>
        <fullName evidence="10">IGP synthase glutaminase subunit</fullName>
        <ecNumber evidence="10">3.5.1.2</ecNumber>
    </alternativeName>
    <alternativeName>
        <fullName evidence="10">IGP synthase subunit HisH</fullName>
    </alternativeName>
    <alternativeName>
        <fullName evidence="10">ImGP synthase subunit HisH</fullName>
        <shortName evidence="10">IGPS subunit HisH</shortName>
    </alternativeName>
</protein>
<dbReference type="AlphaFoldDB" id="A0A0G0YXK1"/>
<evidence type="ECO:0000256" key="2">
    <source>
        <dbReference type="ARBA" id="ARBA00011152"/>
    </source>
</evidence>
<comment type="caution">
    <text evidence="13">The sequence shown here is derived from an EMBL/GenBank/DDBJ whole genome shotgun (WGS) entry which is preliminary data.</text>
</comment>
<dbReference type="PANTHER" id="PTHR42701">
    <property type="entry name" value="IMIDAZOLE GLYCEROL PHOSPHATE SYNTHASE SUBUNIT HISH"/>
    <property type="match status" value="1"/>
</dbReference>
<keyword evidence="10" id="KW-0963">Cytoplasm</keyword>
<feature type="active site" evidence="10 11">
    <location>
        <position position="194"/>
    </location>
</feature>
<dbReference type="InterPro" id="IPR017926">
    <property type="entry name" value="GATASE"/>
</dbReference>
<dbReference type="EC" id="3.5.1.2" evidence="10"/>
<feature type="active site" description="Nucleophile" evidence="10 11">
    <location>
        <position position="84"/>
    </location>
</feature>
<dbReference type="GO" id="GO:0005737">
    <property type="term" value="C:cytoplasm"/>
    <property type="evidence" value="ECO:0007669"/>
    <property type="project" value="UniProtKB-SubCell"/>
</dbReference>
<evidence type="ECO:0000259" key="12">
    <source>
        <dbReference type="Pfam" id="PF00117"/>
    </source>
</evidence>
<evidence type="ECO:0000256" key="1">
    <source>
        <dbReference type="ARBA" id="ARBA00005091"/>
    </source>
</evidence>
<sequence>MKKKTKLAILDYGVGNLYSITRAVANFCDDFIITDDPEVVARVDRLILPGVGSFAAGMAGIRVRSLVDSIKQFVQTGRPILGICLGAQLLMTRGFEFGNFTGLDIIPGEVVKLSGVGKGVKIPHIGWGQIKPSSSGKKGVLAGVSSGAYVYFVHSFIMQPKRQEDALTTTIYGESRFCSAIRHENVCGLQFHPEKSGAVGMQIINNFIKQT</sequence>
<dbReference type="PIRSF" id="PIRSF000495">
    <property type="entry name" value="Amidotransf_hisH"/>
    <property type="match status" value="1"/>
</dbReference>
<gene>
    <name evidence="10" type="primary">hisH</name>
    <name evidence="13" type="ORF">UU67_C0001G0017</name>
</gene>
<evidence type="ECO:0000256" key="5">
    <source>
        <dbReference type="ARBA" id="ARBA00022962"/>
    </source>
</evidence>
<evidence type="ECO:0000256" key="7">
    <source>
        <dbReference type="ARBA" id="ARBA00023239"/>
    </source>
</evidence>
<feature type="active site" evidence="10 11">
    <location>
        <position position="192"/>
    </location>
</feature>
<name>A0A0G0YXK1_9BACT</name>
<dbReference type="PATRIC" id="fig|1618429.3.peg.17"/>
<keyword evidence="6 10" id="KW-0368">Histidine biosynthesis</keyword>
<evidence type="ECO:0000256" key="3">
    <source>
        <dbReference type="ARBA" id="ARBA00022605"/>
    </source>
</evidence>
<keyword evidence="4 10" id="KW-0378">Hydrolase</keyword>
<evidence type="ECO:0000256" key="8">
    <source>
        <dbReference type="ARBA" id="ARBA00047838"/>
    </source>
</evidence>
<dbReference type="Proteomes" id="UP000034753">
    <property type="component" value="Unassembled WGS sequence"/>
</dbReference>
<dbReference type="PROSITE" id="PS51273">
    <property type="entry name" value="GATASE_TYPE_1"/>
    <property type="match status" value="1"/>
</dbReference>
<dbReference type="GO" id="GO:0000105">
    <property type="term" value="P:L-histidine biosynthetic process"/>
    <property type="evidence" value="ECO:0007669"/>
    <property type="project" value="UniProtKB-UniRule"/>
</dbReference>
<dbReference type="Pfam" id="PF00117">
    <property type="entry name" value="GATase"/>
    <property type="match status" value="1"/>
</dbReference>
<evidence type="ECO:0000256" key="6">
    <source>
        <dbReference type="ARBA" id="ARBA00023102"/>
    </source>
</evidence>
<comment type="pathway">
    <text evidence="1 10">Amino-acid biosynthesis; L-histidine biosynthesis; L-histidine from 5-phospho-alpha-D-ribose 1-diphosphate: step 5/9.</text>
</comment>
<dbReference type="NCBIfam" id="TIGR01855">
    <property type="entry name" value="IMP_synth_hisH"/>
    <property type="match status" value="1"/>
</dbReference>
<evidence type="ECO:0000313" key="14">
    <source>
        <dbReference type="Proteomes" id="UP000034753"/>
    </source>
</evidence>
<dbReference type="InterPro" id="IPR010139">
    <property type="entry name" value="Imidazole-glycPsynth_HisH"/>
</dbReference>
<dbReference type="EMBL" id="LCBN01000001">
    <property type="protein sequence ID" value="KKS14421.1"/>
    <property type="molecule type" value="Genomic_DNA"/>
</dbReference>
<dbReference type="SUPFAM" id="SSF52317">
    <property type="entry name" value="Class I glutamine amidotransferase-like"/>
    <property type="match status" value="1"/>
</dbReference>
<proteinExistence type="inferred from homology"/>
<keyword evidence="5 10" id="KW-0315">Glutamine amidotransferase</keyword>
<evidence type="ECO:0000256" key="10">
    <source>
        <dbReference type="HAMAP-Rule" id="MF_00278"/>
    </source>
</evidence>
<evidence type="ECO:0000256" key="9">
    <source>
        <dbReference type="ARBA" id="ARBA00049534"/>
    </source>
</evidence>
<comment type="catalytic activity">
    <reaction evidence="9 10">
        <text>L-glutamine + H2O = L-glutamate + NH4(+)</text>
        <dbReference type="Rhea" id="RHEA:15889"/>
        <dbReference type="ChEBI" id="CHEBI:15377"/>
        <dbReference type="ChEBI" id="CHEBI:28938"/>
        <dbReference type="ChEBI" id="CHEBI:29985"/>
        <dbReference type="ChEBI" id="CHEBI:58359"/>
        <dbReference type="EC" id="3.5.1.2"/>
    </reaction>
</comment>
<evidence type="ECO:0000256" key="4">
    <source>
        <dbReference type="ARBA" id="ARBA00022801"/>
    </source>
</evidence>
<dbReference type="UniPathway" id="UPA00031">
    <property type="reaction ID" value="UER00010"/>
</dbReference>
<dbReference type="PANTHER" id="PTHR42701:SF1">
    <property type="entry name" value="IMIDAZOLE GLYCEROL PHOSPHATE SYNTHASE SUBUNIT HISH"/>
    <property type="match status" value="1"/>
</dbReference>
<dbReference type="InterPro" id="IPR029062">
    <property type="entry name" value="Class_I_gatase-like"/>
</dbReference>
<comment type="subunit">
    <text evidence="2 10">Heterodimer of HisH and HisF.</text>
</comment>
<evidence type="ECO:0000256" key="11">
    <source>
        <dbReference type="PIRSR" id="PIRSR000495-1"/>
    </source>
</evidence>
<dbReference type="GO" id="GO:0004359">
    <property type="term" value="F:glutaminase activity"/>
    <property type="evidence" value="ECO:0007669"/>
    <property type="project" value="UniProtKB-EC"/>
</dbReference>
<dbReference type="HAMAP" id="MF_00278">
    <property type="entry name" value="HisH"/>
    <property type="match status" value="1"/>
</dbReference>
<feature type="domain" description="Glutamine amidotransferase" evidence="12">
    <location>
        <begin position="10"/>
        <end position="209"/>
    </location>
</feature>
<comment type="subcellular location">
    <subcellularLocation>
        <location evidence="10">Cytoplasm</location>
    </subcellularLocation>
</comment>
<keyword evidence="3 10" id="KW-0028">Amino-acid biosynthesis</keyword>
<dbReference type="CDD" id="cd01748">
    <property type="entry name" value="GATase1_IGP_Synthase"/>
    <property type="match status" value="1"/>
</dbReference>
<evidence type="ECO:0000313" key="13">
    <source>
        <dbReference type="EMBL" id="KKS14421.1"/>
    </source>
</evidence>
<organism evidence="13 14">
    <name type="scientific">Candidatus Daviesbacteria bacterium GW2011_GWB1_41_5</name>
    <dbReference type="NCBI Taxonomy" id="1618429"/>
    <lineage>
        <taxon>Bacteria</taxon>
        <taxon>Candidatus Daviesiibacteriota</taxon>
    </lineage>
</organism>
<dbReference type="GO" id="GO:0016829">
    <property type="term" value="F:lyase activity"/>
    <property type="evidence" value="ECO:0007669"/>
    <property type="project" value="UniProtKB-KW"/>
</dbReference>
<accession>A0A0G0YXK1</accession>
<dbReference type="EC" id="4.3.2.10" evidence="10"/>
<comment type="function">
    <text evidence="10">IGPS catalyzes the conversion of PRFAR and glutamine to IGP, AICAR and glutamate. The HisH subunit catalyzes the hydrolysis of glutamine to glutamate and ammonia as part of the synthesis of IGP and AICAR. The resulting ammonia molecule is channeled to the active site of HisF.</text>
</comment>
<dbReference type="GO" id="GO:0000107">
    <property type="term" value="F:imidazoleglycerol-phosphate synthase activity"/>
    <property type="evidence" value="ECO:0007669"/>
    <property type="project" value="UniProtKB-UniRule"/>
</dbReference>